<feature type="region of interest" description="Disordered" evidence="1">
    <location>
        <begin position="148"/>
        <end position="172"/>
    </location>
</feature>
<dbReference type="Proteomes" id="UP001497623">
    <property type="component" value="Unassembled WGS sequence"/>
</dbReference>
<evidence type="ECO:0000313" key="2">
    <source>
        <dbReference type="EMBL" id="CAL4144479.1"/>
    </source>
</evidence>
<dbReference type="AlphaFoldDB" id="A0AAV2RZJ5"/>
<reference evidence="2 3" key="1">
    <citation type="submission" date="2024-05" db="EMBL/GenBank/DDBJ databases">
        <authorList>
            <person name="Wallberg A."/>
        </authorList>
    </citation>
    <scope>NUCLEOTIDE SEQUENCE [LARGE SCALE GENOMIC DNA]</scope>
</reference>
<evidence type="ECO:0000256" key="1">
    <source>
        <dbReference type="SAM" id="MobiDB-lite"/>
    </source>
</evidence>
<dbReference type="EMBL" id="CAXKWB010034319">
    <property type="protein sequence ID" value="CAL4144479.1"/>
    <property type="molecule type" value="Genomic_DNA"/>
</dbReference>
<feature type="non-terminal residue" evidence="2">
    <location>
        <position position="1"/>
    </location>
</feature>
<proteinExistence type="predicted"/>
<dbReference type="Gene3D" id="3.40.50.300">
    <property type="entry name" value="P-loop containing nucleotide triphosphate hydrolases"/>
    <property type="match status" value="1"/>
</dbReference>
<name>A0AAV2RZJ5_MEGNR</name>
<accession>A0AAV2RZJ5</accession>
<feature type="non-terminal residue" evidence="2">
    <location>
        <position position="679"/>
    </location>
</feature>
<organism evidence="2 3">
    <name type="scientific">Meganyctiphanes norvegica</name>
    <name type="common">Northern krill</name>
    <name type="synonym">Thysanopoda norvegica</name>
    <dbReference type="NCBI Taxonomy" id="48144"/>
    <lineage>
        <taxon>Eukaryota</taxon>
        <taxon>Metazoa</taxon>
        <taxon>Ecdysozoa</taxon>
        <taxon>Arthropoda</taxon>
        <taxon>Crustacea</taxon>
        <taxon>Multicrustacea</taxon>
        <taxon>Malacostraca</taxon>
        <taxon>Eumalacostraca</taxon>
        <taxon>Eucarida</taxon>
        <taxon>Euphausiacea</taxon>
        <taxon>Euphausiidae</taxon>
        <taxon>Meganyctiphanes</taxon>
    </lineage>
</organism>
<gene>
    <name evidence="2" type="ORF">MNOR_LOCUS29515</name>
</gene>
<keyword evidence="3" id="KW-1185">Reference proteome</keyword>
<protein>
    <submittedName>
        <fullName evidence="2">Uncharacterized protein</fullName>
    </submittedName>
</protein>
<feature type="compositionally biased region" description="Basic and acidic residues" evidence="1">
    <location>
        <begin position="464"/>
        <end position="476"/>
    </location>
</feature>
<evidence type="ECO:0000313" key="3">
    <source>
        <dbReference type="Proteomes" id="UP001497623"/>
    </source>
</evidence>
<dbReference type="InterPro" id="IPR027417">
    <property type="entry name" value="P-loop_NTPase"/>
</dbReference>
<comment type="caution">
    <text evidence="2">The sequence shown here is derived from an EMBL/GenBank/DDBJ whole genome shotgun (WGS) entry which is preliminary data.</text>
</comment>
<feature type="region of interest" description="Disordered" evidence="1">
    <location>
        <begin position="450"/>
        <end position="477"/>
    </location>
</feature>
<sequence>KKNWDFDNIQIIIGHIQEAPITFNNAVRLMKKVRYYHVTHTSQIKHLSQSVTSIWLLESLVRLSQGHARLMMHSEVMAQDAVVAVTLMEASMCGASLIAGINPLHTAFPQSPREEYKNQAKVVLQKLGLIDILKEEIERLNEEEIHYNQMSATKASPKRPKTPGDSGAAQAKFPVPSISSKNIFRPDPTQQKPVTQIEELEEKTNKNLIMESFLRKKESKKKADNKICTEKETEMLTCKVVGNKKKENSVIVAEIHGDNNDSIFGAELDTTFRTIVHDQVKNKKQKGKAENEISTEKETESLSCKLVGNKKIENSVIVAEIHVDNNDSIFGAELDTTFSTIVHDQEKNKKQKGTKRKSESKINDIFKKQKIPKVDEDNISKDVTHFVKDKVVDDILDDLDMDFSEISPKWNHLKNISKQNSQEPSTSSFISSFNSNKKIKSLALKTLDSEKTSVNEDCSSENRPAPEKENMNDLRNNHLNTQSSLNKSLNTERVLYSDKKNGKFLPKFAKGEKDKNVSNSNKKVCNKEAVTNCTKNSVPLTSETVVISNDKNLDSVTKIVKKTPPSSIAEKLKRYQFSPDNNKTDIEIISNNNTNSTSANTANISSKMIDKKSVLEESEVKYTPKNASSFTDKKIKLTFKTPVFGSSQSSTSSQSPLLTSMKNKFAKDNQDFDDVDFDI</sequence>